<dbReference type="AlphaFoldDB" id="A0AAV8YLL8"/>
<proteinExistence type="predicted"/>
<accession>A0AAV8YLL8</accession>
<keyword evidence="2" id="KW-1185">Reference proteome</keyword>
<reference evidence="1" key="1">
    <citation type="journal article" date="2023" name="Insect Mol. Biol.">
        <title>Genome sequencing provides insights into the evolution of gene families encoding plant cell wall-degrading enzymes in longhorned beetles.</title>
        <authorList>
            <person name="Shin N.R."/>
            <person name="Okamura Y."/>
            <person name="Kirsch R."/>
            <person name="Pauchet Y."/>
        </authorList>
    </citation>
    <scope>NUCLEOTIDE SEQUENCE</scope>
    <source>
        <strain evidence="1">AMC_N1</strain>
    </source>
</reference>
<evidence type="ECO:0000313" key="2">
    <source>
        <dbReference type="Proteomes" id="UP001162162"/>
    </source>
</evidence>
<protein>
    <recommendedName>
        <fullName evidence="3">Transposase Helix-turn-helix domain-containing protein</fullName>
    </recommendedName>
</protein>
<dbReference type="EMBL" id="JAPWTK010000064">
    <property type="protein sequence ID" value="KAJ8952783.1"/>
    <property type="molecule type" value="Genomic_DNA"/>
</dbReference>
<evidence type="ECO:0000313" key="1">
    <source>
        <dbReference type="EMBL" id="KAJ8952783.1"/>
    </source>
</evidence>
<gene>
    <name evidence="1" type="ORF">NQ318_008100</name>
</gene>
<sequence length="167" mass="19144">MTNGRPFNIVAVTNMDEAEALIIHQIVGNVLQAEEDVEVPARQLNPNQLDPIAAMTDDQFIGLFRVDKLLAQEIIDIVTPYMVQGQTYSSLEIKTKVFVTLLFYAHGSYQKNYWKKYLCGISQSSVSRCINEVTMTLNQDNIVSEWIRFPQNINELQDLRARFVMKI</sequence>
<dbReference type="Proteomes" id="UP001162162">
    <property type="component" value="Unassembled WGS sequence"/>
</dbReference>
<organism evidence="1 2">
    <name type="scientific">Aromia moschata</name>
    <dbReference type="NCBI Taxonomy" id="1265417"/>
    <lineage>
        <taxon>Eukaryota</taxon>
        <taxon>Metazoa</taxon>
        <taxon>Ecdysozoa</taxon>
        <taxon>Arthropoda</taxon>
        <taxon>Hexapoda</taxon>
        <taxon>Insecta</taxon>
        <taxon>Pterygota</taxon>
        <taxon>Neoptera</taxon>
        <taxon>Endopterygota</taxon>
        <taxon>Coleoptera</taxon>
        <taxon>Polyphaga</taxon>
        <taxon>Cucujiformia</taxon>
        <taxon>Chrysomeloidea</taxon>
        <taxon>Cerambycidae</taxon>
        <taxon>Cerambycinae</taxon>
        <taxon>Callichromatini</taxon>
        <taxon>Aromia</taxon>
    </lineage>
</organism>
<name>A0AAV8YLL8_9CUCU</name>
<evidence type="ECO:0008006" key="3">
    <source>
        <dbReference type="Google" id="ProtNLM"/>
    </source>
</evidence>
<comment type="caution">
    <text evidence="1">The sequence shown here is derived from an EMBL/GenBank/DDBJ whole genome shotgun (WGS) entry which is preliminary data.</text>
</comment>